<sequence>MPVRRAQGTHVPRVHSASPRSSGPTALVLGPWWRRVIVDPVHALGGALGRGHGGPGRRLLREPEGPLSKVCPPPVRRCAGSATASRRRVPGLAALHRIRVRKPLPGSQAGQAARRRIRVALSRYRVPAQGGAGSTRRRDHQATHPRRPRLRCGMLGGVGHGPVAPRLSPAVIATTGDGGAPKQAFEFLTKSSHLIVFCSYCFL</sequence>
<feature type="region of interest" description="Disordered" evidence="1">
    <location>
        <begin position="46"/>
        <end position="72"/>
    </location>
</feature>
<feature type="compositionally biased region" description="Basic residues" evidence="1">
    <location>
        <begin position="135"/>
        <end position="150"/>
    </location>
</feature>
<dbReference type="AlphaFoldDB" id="A0AAQ3U7U6"/>
<gene>
    <name evidence="2" type="ORF">U9M48_033247</name>
</gene>
<name>A0AAQ3U7U6_PASNO</name>
<feature type="compositionally biased region" description="Gly residues" evidence="1">
    <location>
        <begin position="46"/>
        <end position="56"/>
    </location>
</feature>
<evidence type="ECO:0000313" key="3">
    <source>
        <dbReference type="Proteomes" id="UP001341281"/>
    </source>
</evidence>
<evidence type="ECO:0000256" key="1">
    <source>
        <dbReference type="SAM" id="MobiDB-lite"/>
    </source>
</evidence>
<organism evidence="2 3">
    <name type="scientific">Paspalum notatum var. saurae</name>
    <dbReference type="NCBI Taxonomy" id="547442"/>
    <lineage>
        <taxon>Eukaryota</taxon>
        <taxon>Viridiplantae</taxon>
        <taxon>Streptophyta</taxon>
        <taxon>Embryophyta</taxon>
        <taxon>Tracheophyta</taxon>
        <taxon>Spermatophyta</taxon>
        <taxon>Magnoliopsida</taxon>
        <taxon>Liliopsida</taxon>
        <taxon>Poales</taxon>
        <taxon>Poaceae</taxon>
        <taxon>PACMAD clade</taxon>
        <taxon>Panicoideae</taxon>
        <taxon>Andropogonodae</taxon>
        <taxon>Paspaleae</taxon>
        <taxon>Paspalinae</taxon>
        <taxon>Paspalum</taxon>
    </lineage>
</organism>
<evidence type="ECO:0000313" key="2">
    <source>
        <dbReference type="EMBL" id="WVZ86479.1"/>
    </source>
</evidence>
<accession>A0AAQ3U7U6</accession>
<dbReference type="Proteomes" id="UP001341281">
    <property type="component" value="Chromosome 07"/>
</dbReference>
<feature type="region of interest" description="Disordered" evidence="1">
    <location>
        <begin position="1"/>
        <end position="23"/>
    </location>
</feature>
<proteinExistence type="predicted"/>
<feature type="region of interest" description="Disordered" evidence="1">
    <location>
        <begin position="128"/>
        <end position="153"/>
    </location>
</feature>
<protein>
    <submittedName>
        <fullName evidence="2">Uncharacterized protein</fullName>
    </submittedName>
</protein>
<keyword evidence="3" id="KW-1185">Reference proteome</keyword>
<dbReference type="EMBL" id="CP144751">
    <property type="protein sequence ID" value="WVZ86479.1"/>
    <property type="molecule type" value="Genomic_DNA"/>
</dbReference>
<reference evidence="2 3" key="1">
    <citation type="submission" date="2024-02" db="EMBL/GenBank/DDBJ databases">
        <title>High-quality chromosome-scale genome assembly of Pensacola bahiagrass (Paspalum notatum Flugge var. saurae).</title>
        <authorList>
            <person name="Vega J.M."/>
            <person name="Podio M."/>
            <person name="Orjuela J."/>
            <person name="Siena L.A."/>
            <person name="Pessino S.C."/>
            <person name="Combes M.C."/>
            <person name="Mariac C."/>
            <person name="Albertini E."/>
            <person name="Pupilli F."/>
            <person name="Ortiz J.P.A."/>
            <person name="Leblanc O."/>
        </authorList>
    </citation>
    <scope>NUCLEOTIDE SEQUENCE [LARGE SCALE GENOMIC DNA]</scope>
    <source>
        <strain evidence="2">R1</strain>
        <tissue evidence="2">Leaf</tissue>
    </source>
</reference>